<organism evidence="7">
    <name type="scientific">marine sediment metagenome</name>
    <dbReference type="NCBI Taxonomy" id="412755"/>
    <lineage>
        <taxon>unclassified sequences</taxon>
        <taxon>metagenomes</taxon>
        <taxon>ecological metagenomes</taxon>
    </lineage>
</organism>
<accession>A0A0F9PU88</accession>
<dbReference type="SUPFAM" id="SSF52540">
    <property type="entry name" value="P-loop containing nucleoside triphosphate hydrolases"/>
    <property type="match status" value="1"/>
</dbReference>
<evidence type="ECO:0008006" key="8">
    <source>
        <dbReference type="Google" id="ProtNLM"/>
    </source>
</evidence>
<feature type="transmembrane region" description="Helical" evidence="4">
    <location>
        <begin position="137"/>
        <end position="155"/>
    </location>
</feature>
<dbReference type="GO" id="GO:0005829">
    <property type="term" value="C:cytosol"/>
    <property type="evidence" value="ECO:0007669"/>
    <property type="project" value="TreeGrafter"/>
</dbReference>
<keyword evidence="4" id="KW-0812">Transmembrane</keyword>
<keyword evidence="4" id="KW-0472">Membrane</keyword>
<dbReference type="GO" id="GO:0005524">
    <property type="term" value="F:ATP binding"/>
    <property type="evidence" value="ECO:0007669"/>
    <property type="project" value="UniProtKB-KW"/>
</dbReference>
<dbReference type="PANTHER" id="PTHR11361:SF152">
    <property type="entry name" value="DNA MISMATCH REPAIR PROTEIN"/>
    <property type="match status" value="1"/>
</dbReference>
<dbReference type="GO" id="GO:0030983">
    <property type="term" value="F:mismatched DNA binding"/>
    <property type="evidence" value="ECO:0007669"/>
    <property type="project" value="InterPro"/>
</dbReference>
<feature type="transmembrane region" description="Helical" evidence="4">
    <location>
        <begin position="161"/>
        <end position="178"/>
    </location>
</feature>
<keyword evidence="2" id="KW-0067">ATP-binding</keyword>
<evidence type="ECO:0000256" key="4">
    <source>
        <dbReference type="SAM" id="Phobius"/>
    </source>
</evidence>
<keyword evidence="1" id="KW-0547">Nucleotide-binding</keyword>
<dbReference type="GO" id="GO:0006298">
    <property type="term" value="P:mismatch repair"/>
    <property type="evidence" value="ECO:0007669"/>
    <property type="project" value="InterPro"/>
</dbReference>
<dbReference type="Gene3D" id="3.40.50.300">
    <property type="entry name" value="P-loop containing nucleotide triphosphate hydrolases"/>
    <property type="match status" value="1"/>
</dbReference>
<gene>
    <name evidence="7" type="ORF">LCGC14_0785720</name>
</gene>
<dbReference type="InterPro" id="IPR003593">
    <property type="entry name" value="AAA+_ATPase"/>
</dbReference>
<dbReference type="SMART" id="SM00382">
    <property type="entry name" value="AAA"/>
    <property type="match status" value="1"/>
</dbReference>
<evidence type="ECO:0000256" key="2">
    <source>
        <dbReference type="ARBA" id="ARBA00022840"/>
    </source>
</evidence>
<keyword evidence="3" id="KW-0238">DNA-binding</keyword>
<evidence type="ECO:0000259" key="6">
    <source>
        <dbReference type="SMART" id="SM00534"/>
    </source>
</evidence>
<evidence type="ECO:0000259" key="5">
    <source>
        <dbReference type="SMART" id="SM00382"/>
    </source>
</evidence>
<dbReference type="InterPro" id="IPR027417">
    <property type="entry name" value="P-loop_NTPase"/>
</dbReference>
<evidence type="ECO:0000256" key="1">
    <source>
        <dbReference type="ARBA" id="ARBA00022741"/>
    </source>
</evidence>
<dbReference type="PANTHER" id="PTHR11361">
    <property type="entry name" value="DNA MISMATCH REPAIR PROTEIN MUTS FAMILY MEMBER"/>
    <property type="match status" value="1"/>
</dbReference>
<dbReference type="SMART" id="SM00534">
    <property type="entry name" value="MUTSac"/>
    <property type="match status" value="1"/>
</dbReference>
<dbReference type="GO" id="GO:0140664">
    <property type="term" value="F:ATP-dependent DNA damage sensor activity"/>
    <property type="evidence" value="ECO:0007669"/>
    <property type="project" value="InterPro"/>
</dbReference>
<feature type="domain" description="AAA+ ATPase" evidence="5">
    <location>
        <begin position="338"/>
        <end position="487"/>
    </location>
</feature>
<evidence type="ECO:0000256" key="3">
    <source>
        <dbReference type="ARBA" id="ARBA00023125"/>
    </source>
</evidence>
<dbReference type="EMBL" id="LAZR01002053">
    <property type="protein sequence ID" value="KKN35235.1"/>
    <property type="molecule type" value="Genomic_DNA"/>
</dbReference>
<sequence>MFNFRKKKNDKLKVSFGKIKDVPADFEMIEKYFRNKDNSEAFQTLSDKTCDDLDFDELFCFLDRTNSRIGQQYLYNRLRTITSSGEETGRNEEIILRFKQDEVFRVKIQRELTQLNDFKAYYLPSLFQDEHISPPKYFFIFKLLSFISILLLVLLPFYPQIVIALIVVFVINLGIHFWNKKNLFKYLQSIPQLLRLNHIAASIHKDSLLSKINPNLIQSIKIINQVKNRMLFFQLEGKLQGDLAVIFWSTFELVKTFFLLEPILLFGVLKRLNTKRKEIEDVFAYVGEVDMLISVASLRNGCDTFCIPEIGNKETKIVAKEIYHPLIQNCVTNTISVVNKSVLLTGSNMSGKTTFIRSIGLNLITGLIINTCFAKAIMLPMIRIYSAIRISDDLLNNKSYYFEEVLTIKAMLEKSRNGKPSLFLLDEIFKGTNTVERIAGGKATLSYLSKNDNIVFVSTHDIELGDMLVDEFELYHFSEIIDEKSLDFDFKLKEGKLKNRNAIKILEINDYPESVIREANEISKQLDKHVGKVGSSLLD</sequence>
<keyword evidence="4" id="KW-1133">Transmembrane helix</keyword>
<proteinExistence type="predicted"/>
<dbReference type="Pfam" id="PF00488">
    <property type="entry name" value="MutS_V"/>
    <property type="match status" value="1"/>
</dbReference>
<feature type="domain" description="DNA mismatch repair proteins mutS family" evidence="6">
    <location>
        <begin position="339"/>
        <end position="524"/>
    </location>
</feature>
<comment type="caution">
    <text evidence="7">The sequence shown here is derived from an EMBL/GenBank/DDBJ whole genome shotgun (WGS) entry which is preliminary data.</text>
</comment>
<feature type="transmembrane region" description="Helical" evidence="4">
    <location>
        <begin position="359"/>
        <end position="382"/>
    </location>
</feature>
<evidence type="ECO:0000313" key="7">
    <source>
        <dbReference type="EMBL" id="KKN35235.1"/>
    </source>
</evidence>
<dbReference type="AlphaFoldDB" id="A0A0F9PU88"/>
<name>A0A0F9PU88_9ZZZZ</name>
<reference evidence="7" key="1">
    <citation type="journal article" date="2015" name="Nature">
        <title>Complex archaea that bridge the gap between prokaryotes and eukaryotes.</title>
        <authorList>
            <person name="Spang A."/>
            <person name="Saw J.H."/>
            <person name="Jorgensen S.L."/>
            <person name="Zaremba-Niedzwiedzka K."/>
            <person name="Martijn J."/>
            <person name="Lind A.E."/>
            <person name="van Eijk R."/>
            <person name="Schleper C."/>
            <person name="Guy L."/>
            <person name="Ettema T.J."/>
        </authorList>
    </citation>
    <scope>NUCLEOTIDE SEQUENCE</scope>
</reference>
<dbReference type="InterPro" id="IPR045076">
    <property type="entry name" value="MutS"/>
</dbReference>
<dbReference type="InterPro" id="IPR000432">
    <property type="entry name" value="DNA_mismatch_repair_MutS_C"/>
</dbReference>
<protein>
    <recommendedName>
        <fullName evidence="8">DNA mismatch repair proteins mutS family domain-containing protein</fullName>
    </recommendedName>
</protein>